<feature type="non-terminal residue" evidence="2">
    <location>
        <position position="1"/>
    </location>
</feature>
<evidence type="ECO:0000256" key="1">
    <source>
        <dbReference type="SAM" id="SignalP"/>
    </source>
</evidence>
<gene>
    <name evidence="2" type="ORF">HaLaN_29056</name>
</gene>
<feature type="non-terminal residue" evidence="2">
    <location>
        <position position="69"/>
    </location>
</feature>
<organism evidence="2 3">
    <name type="scientific">Haematococcus lacustris</name>
    <name type="common">Green alga</name>
    <name type="synonym">Haematococcus pluvialis</name>
    <dbReference type="NCBI Taxonomy" id="44745"/>
    <lineage>
        <taxon>Eukaryota</taxon>
        <taxon>Viridiplantae</taxon>
        <taxon>Chlorophyta</taxon>
        <taxon>core chlorophytes</taxon>
        <taxon>Chlorophyceae</taxon>
        <taxon>CS clade</taxon>
        <taxon>Chlamydomonadales</taxon>
        <taxon>Haematococcaceae</taxon>
        <taxon>Haematococcus</taxon>
    </lineage>
</organism>
<dbReference type="AlphaFoldDB" id="A0A6A0AD89"/>
<comment type="caution">
    <text evidence="2">The sequence shown here is derived from an EMBL/GenBank/DDBJ whole genome shotgun (WGS) entry which is preliminary data.</text>
</comment>
<dbReference type="EMBL" id="BLLF01004785">
    <property type="protein sequence ID" value="GFH30241.1"/>
    <property type="molecule type" value="Genomic_DNA"/>
</dbReference>
<accession>A0A6A0AD89</accession>
<dbReference type="Proteomes" id="UP000485058">
    <property type="component" value="Unassembled WGS sequence"/>
</dbReference>
<name>A0A6A0AD89_HAELA</name>
<evidence type="ECO:0000313" key="3">
    <source>
        <dbReference type="Proteomes" id="UP000485058"/>
    </source>
</evidence>
<sequence>MVARSLSRRAALAALQIALVALALAQAARNADYSSQHLADPEQKYGADAWSEELAASEVFDSTPPAAED</sequence>
<keyword evidence="3" id="KW-1185">Reference proteome</keyword>
<protein>
    <submittedName>
        <fullName evidence="2">Uncharacterized protein</fullName>
    </submittedName>
</protein>
<feature type="signal peptide" evidence="1">
    <location>
        <begin position="1"/>
        <end position="27"/>
    </location>
</feature>
<keyword evidence="1" id="KW-0732">Signal</keyword>
<reference evidence="2 3" key="1">
    <citation type="submission" date="2020-02" db="EMBL/GenBank/DDBJ databases">
        <title>Draft genome sequence of Haematococcus lacustris strain NIES-144.</title>
        <authorList>
            <person name="Morimoto D."/>
            <person name="Nakagawa S."/>
            <person name="Yoshida T."/>
            <person name="Sawayama S."/>
        </authorList>
    </citation>
    <scope>NUCLEOTIDE SEQUENCE [LARGE SCALE GENOMIC DNA]</scope>
    <source>
        <strain evidence="2 3">NIES-144</strain>
    </source>
</reference>
<proteinExistence type="predicted"/>
<evidence type="ECO:0000313" key="2">
    <source>
        <dbReference type="EMBL" id="GFH30241.1"/>
    </source>
</evidence>
<feature type="chain" id="PRO_5025390422" evidence="1">
    <location>
        <begin position="28"/>
        <end position="69"/>
    </location>
</feature>